<sequence>MSRDVKNAFGALALAAVVAASAAGCQSKTGSAGPGVNNTSTTASAAGGSAPKTTPTTSPKTTPKTTASAPAAAKGLGGGTLIVGKDIQPGTYKAIATDTLGGYWERDKDTSGTTDSVLANDNVAQGEQAVITILPTDKAFKSSGFGGWVPAAGPSLTGGKLGGGTLIVGVDIQPGTYTATATASLGGYWEREKDTLGGTDSVLANDNVDAGAKATVTISASDKAFKSSGFGPWVKS</sequence>
<reference evidence="3 4" key="1">
    <citation type="submission" date="2020-02" db="EMBL/GenBank/DDBJ databases">
        <title>Acidophilic actinobacteria isolated from forest soil.</title>
        <authorList>
            <person name="Golinska P."/>
        </authorList>
    </citation>
    <scope>NUCLEOTIDE SEQUENCE [LARGE SCALE GENOMIC DNA]</scope>
    <source>
        <strain evidence="3 4">NL8</strain>
    </source>
</reference>
<dbReference type="Proteomes" id="UP000730482">
    <property type="component" value="Unassembled WGS sequence"/>
</dbReference>
<keyword evidence="4" id="KW-1185">Reference proteome</keyword>
<protein>
    <recommendedName>
        <fullName evidence="5">Lipoprotein</fullName>
    </recommendedName>
</protein>
<dbReference type="RefSeq" id="WP_212015034.1">
    <property type="nucleotide sequence ID" value="NZ_JAAFYZ010000125.1"/>
</dbReference>
<evidence type="ECO:0008006" key="5">
    <source>
        <dbReference type="Google" id="ProtNLM"/>
    </source>
</evidence>
<feature type="region of interest" description="Disordered" evidence="1">
    <location>
        <begin position="26"/>
        <end position="71"/>
    </location>
</feature>
<feature type="chain" id="PRO_5045998275" description="Lipoprotein" evidence="2">
    <location>
        <begin position="23"/>
        <end position="236"/>
    </location>
</feature>
<gene>
    <name evidence="3" type="ORF">KGQ19_29760</name>
</gene>
<dbReference type="EMBL" id="JAAFYZ010000125">
    <property type="protein sequence ID" value="MBS2551064.1"/>
    <property type="molecule type" value="Genomic_DNA"/>
</dbReference>
<organism evidence="3 4">
    <name type="scientific">Catenulispora pinistramenti</name>
    <dbReference type="NCBI Taxonomy" id="2705254"/>
    <lineage>
        <taxon>Bacteria</taxon>
        <taxon>Bacillati</taxon>
        <taxon>Actinomycetota</taxon>
        <taxon>Actinomycetes</taxon>
        <taxon>Catenulisporales</taxon>
        <taxon>Catenulisporaceae</taxon>
        <taxon>Catenulispora</taxon>
    </lineage>
</organism>
<evidence type="ECO:0000313" key="4">
    <source>
        <dbReference type="Proteomes" id="UP000730482"/>
    </source>
</evidence>
<evidence type="ECO:0000313" key="3">
    <source>
        <dbReference type="EMBL" id="MBS2551064.1"/>
    </source>
</evidence>
<evidence type="ECO:0000256" key="2">
    <source>
        <dbReference type="SAM" id="SignalP"/>
    </source>
</evidence>
<feature type="signal peptide" evidence="2">
    <location>
        <begin position="1"/>
        <end position="22"/>
    </location>
</feature>
<feature type="compositionally biased region" description="Low complexity" evidence="1">
    <location>
        <begin position="39"/>
        <end position="71"/>
    </location>
</feature>
<comment type="caution">
    <text evidence="3">The sequence shown here is derived from an EMBL/GenBank/DDBJ whole genome shotgun (WGS) entry which is preliminary data.</text>
</comment>
<accession>A0ABS5KYF1</accession>
<evidence type="ECO:0000256" key="1">
    <source>
        <dbReference type="SAM" id="MobiDB-lite"/>
    </source>
</evidence>
<proteinExistence type="predicted"/>
<name>A0ABS5KYF1_9ACTN</name>
<keyword evidence="2" id="KW-0732">Signal</keyword>
<dbReference type="PROSITE" id="PS51257">
    <property type="entry name" value="PROKAR_LIPOPROTEIN"/>
    <property type="match status" value="1"/>
</dbReference>